<dbReference type="GO" id="GO:0007224">
    <property type="term" value="P:smoothened signaling pathway"/>
    <property type="evidence" value="ECO:0007669"/>
    <property type="project" value="TreeGrafter"/>
</dbReference>
<dbReference type="Ensembl" id="ENSMMMT00000027126.1">
    <property type="protein sequence ID" value="ENSMMMP00000023960.1"/>
    <property type="gene ID" value="ENSMMMG00000020972.1"/>
</dbReference>
<feature type="region of interest" description="Disordered" evidence="6">
    <location>
        <begin position="267"/>
        <end position="297"/>
    </location>
</feature>
<dbReference type="PANTHER" id="PTHR45951">
    <property type="entry name" value="PROTEIN DISPATCHED-RELATED"/>
    <property type="match status" value="1"/>
</dbReference>
<evidence type="ECO:0000256" key="6">
    <source>
        <dbReference type="SAM" id="MobiDB-lite"/>
    </source>
</evidence>
<dbReference type="InterPro" id="IPR052081">
    <property type="entry name" value="Dispatched_Hh_regulator"/>
</dbReference>
<dbReference type="PANTHER" id="PTHR45951:SF2">
    <property type="entry name" value="PROTEIN DISPATCHED HOMOLOG 2"/>
    <property type="match status" value="1"/>
</dbReference>
<name>A0A8C6EY89_MARMA</name>
<protein>
    <submittedName>
        <fullName evidence="8">Dispatched RND transporter family member 2</fullName>
    </submittedName>
</protein>
<evidence type="ECO:0000256" key="7">
    <source>
        <dbReference type="SAM" id="Phobius"/>
    </source>
</evidence>
<organism evidence="8 9">
    <name type="scientific">Marmota marmota marmota</name>
    <name type="common">Alpine marmot</name>
    <dbReference type="NCBI Taxonomy" id="9994"/>
    <lineage>
        <taxon>Eukaryota</taxon>
        <taxon>Metazoa</taxon>
        <taxon>Chordata</taxon>
        <taxon>Craniata</taxon>
        <taxon>Vertebrata</taxon>
        <taxon>Euteleostomi</taxon>
        <taxon>Mammalia</taxon>
        <taxon>Eutheria</taxon>
        <taxon>Euarchontoglires</taxon>
        <taxon>Glires</taxon>
        <taxon>Rodentia</taxon>
        <taxon>Sciuromorpha</taxon>
        <taxon>Sciuridae</taxon>
        <taxon>Xerinae</taxon>
        <taxon>Marmotini</taxon>
        <taxon>Marmota</taxon>
    </lineage>
</organism>
<reference evidence="8" key="2">
    <citation type="submission" date="2025-09" db="UniProtKB">
        <authorList>
            <consortium name="Ensembl"/>
        </authorList>
    </citation>
    <scope>IDENTIFICATION</scope>
</reference>
<evidence type="ECO:0000256" key="5">
    <source>
        <dbReference type="ARBA" id="ARBA00023180"/>
    </source>
</evidence>
<keyword evidence="2 7" id="KW-0812">Transmembrane</keyword>
<feature type="transmembrane region" description="Helical" evidence="7">
    <location>
        <begin position="120"/>
        <end position="144"/>
    </location>
</feature>
<keyword evidence="3 7" id="KW-1133">Transmembrane helix</keyword>
<keyword evidence="5" id="KW-0325">Glycoprotein</keyword>
<dbReference type="GO" id="GO:0016020">
    <property type="term" value="C:membrane"/>
    <property type="evidence" value="ECO:0007669"/>
    <property type="project" value="UniProtKB-SubCell"/>
</dbReference>
<comment type="subcellular location">
    <subcellularLocation>
        <location evidence="1">Membrane</location>
        <topology evidence="1">Multi-pass membrane protein</topology>
    </subcellularLocation>
</comment>
<feature type="region of interest" description="Disordered" evidence="6">
    <location>
        <begin position="1"/>
        <end position="45"/>
    </location>
</feature>
<reference evidence="8" key="1">
    <citation type="submission" date="2025-08" db="UniProtKB">
        <authorList>
            <consortium name="Ensembl"/>
        </authorList>
    </citation>
    <scope>IDENTIFICATION</scope>
</reference>
<dbReference type="GO" id="GO:0022857">
    <property type="term" value="F:transmembrane transporter activity"/>
    <property type="evidence" value="ECO:0007669"/>
    <property type="project" value="TreeGrafter"/>
</dbReference>
<evidence type="ECO:0000313" key="8">
    <source>
        <dbReference type="Ensembl" id="ENSMMMP00000023960.1"/>
    </source>
</evidence>
<accession>A0A8C6EY89</accession>
<keyword evidence="4 7" id="KW-0472">Membrane</keyword>
<dbReference type="GeneTree" id="ENSGT00940000159551"/>
<proteinExistence type="predicted"/>
<evidence type="ECO:0000256" key="3">
    <source>
        <dbReference type="ARBA" id="ARBA00022989"/>
    </source>
</evidence>
<evidence type="ECO:0000313" key="9">
    <source>
        <dbReference type="Proteomes" id="UP000694407"/>
    </source>
</evidence>
<evidence type="ECO:0000256" key="2">
    <source>
        <dbReference type="ARBA" id="ARBA00022692"/>
    </source>
</evidence>
<dbReference type="AlphaFoldDB" id="A0A8C6EY89"/>
<evidence type="ECO:0000256" key="4">
    <source>
        <dbReference type="ARBA" id="ARBA00023136"/>
    </source>
</evidence>
<keyword evidence="9" id="KW-1185">Reference proteome</keyword>
<dbReference type="Proteomes" id="UP000694407">
    <property type="component" value="Unplaced"/>
</dbReference>
<evidence type="ECO:0000256" key="1">
    <source>
        <dbReference type="ARBA" id="ARBA00004141"/>
    </source>
</evidence>
<sequence>MAPEASPERSCSLHSCPLEDPSSSSGPPPPTSTLQALDPTGALAPGHFTYSRQPQEYQEGSSLLGPGDQAALCSHSSNINTSPISSQRDGVWKPPSVQQHVVSVRQERTFRMPKSYSQLIAEWPVVVLLVCLAVILLCTLAGLLGSQLPDFSNPLLGFEPRDTDVGRKLEVWKALQALTGPRNLLSLSPDLDLNSLNSHSTLNPVHWDKAQESVVRARRMVEPPEDRGQENFFCGPPEKSNAKLVFMSTTVGSLWNLHAIHSMCRMEQEQESGTSVPATQEAETRSPEPNSRLAWAT</sequence>
<gene>
    <name evidence="8" type="primary">DISP2</name>
</gene>